<evidence type="ECO:0000256" key="5">
    <source>
        <dbReference type="ARBA" id="ARBA00031395"/>
    </source>
</evidence>
<dbReference type="SUPFAM" id="SSF103025">
    <property type="entry name" value="Folate-binding domain"/>
    <property type="match status" value="1"/>
</dbReference>
<dbReference type="GO" id="GO:0005829">
    <property type="term" value="C:cytosol"/>
    <property type="evidence" value="ECO:0007669"/>
    <property type="project" value="TreeGrafter"/>
</dbReference>
<dbReference type="AlphaFoldDB" id="A0A381PSD4"/>
<keyword evidence="3" id="KW-0032">Aminotransferase</keyword>
<comment type="similarity">
    <text evidence="1">Belongs to the GcvT family.</text>
</comment>
<dbReference type="InterPro" id="IPR028896">
    <property type="entry name" value="GcvT/YgfZ/DmdA"/>
</dbReference>
<dbReference type="Gene3D" id="4.10.1250.10">
    <property type="entry name" value="Aminomethyltransferase fragment"/>
    <property type="match status" value="1"/>
</dbReference>
<dbReference type="NCBIfam" id="TIGR00528">
    <property type="entry name" value="gcvT"/>
    <property type="match status" value="1"/>
</dbReference>
<dbReference type="Pfam" id="PF01571">
    <property type="entry name" value="GCV_T"/>
    <property type="match status" value="1"/>
</dbReference>
<evidence type="ECO:0000256" key="3">
    <source>
        <dbReference type="ARBA" id="ARBA00022576"/>
    </source>
</evidence>
<proteinExistence type="inferred from homology"/>
<dbReference type="GO" id="GO:0005960">
    <property type="term" value="C:glycine cleavage complex"/>
    <property type="evidence" value="ECO:0007669"/>
    <property type="project" value="InterPro"/>
</dbReference>
<evidence type="ECO:0000313" key="9">
    <source>
        <dbReference type="EMBL" id="SUZ69830.1"/>
    </source>
</evidence>
<dbReference type="Gene3D" id="2.40.30.110">
    <property type="entry name" value="Aminomethyltransferase beta-barrel domains"/>
    <property type="match status" value="1"/>
</dbReference>
<dbReference type="EC" id="2.1.2.10" evidence="2"/>
<dbReference type="InterPro" id="IPR022903">
    <property type="entry name" value="GcvT_bac"/>
</dbReference>
<dbReference type="InterPro" id="IPR006222">
    <property type="entry name" value="GCVT_N"/>
</dbReference>
<dbReference type="PANTHER" id="PTHR43757:SF2">
    <property type="entry name" value="AMINOMETHYLTRANSFERASE, MITOCHONDRIAL"/>
    <property type="match status" value="1"/>
</dbReference>
<sequence length="360" mass="40077">MNYKKLQNEKYHISAGAKMVPFAGYNMPIWYTSIADEHNCVRNNVGIFDVSHMGEFIVSGIESIKFLQKVTSNNIEKLKVGNAQYSSLTNENGGIIDDLIVYCLDINKYMLVVNASNMKKDLDWLEKHNSYKVKIENISSNISLLAVQGPKASSLLNTMSNTDLSTIKFYNFIVDKISNVKNIIISATGYTGAGGFELYVSNKDATKLWNKIIQIGKKYDLQPIGLGARDTLRLEMGYCLHGSDINDQINPIEAGLDWICKKNVDYIGKNAIDSDRENNPSKKLIGFTLTEKGIPRSGYKIFNSKGNEIGTVTSGSISPSTGKAIGLGFIKFSEIDYKKSIFIEIRNKKIEGKLSKTPFI</sequence>
<protein>
    <recommendedName>
        <fullName evidence="2">aminomethyltransferase</fullName>
        <ecNumber evidence="2">2.1.2.10</ecNumber>
    </recommendedName>
    <alternativeName>
        <fullName evidence="5">Glycine cleavage system T protein</fullName>
    </alternativeName>
</protein>
<dbReference type="InterPro" id="IPR013977">
    <property type="entry name" value="GcvT_C"/>
</dbReference>
<dbReference type="SUPFAM" id="SSF101790">
    <property type="entry name" value="Aminomethyltransferase beta-barrel domain"/>
    <property type="match status" value="1"/>
</dbReference>
<dbReference type="FunFam" id="3.30.70.1400:FF:000001">
    <property type="entry name" value="Aminomethyltransferase"/>
    <property type="match status" value="1"/>
</dbReference>
<name>A0A381PSD4_9ZZZZ</name>
<evidence type="ECO:0000259" key="8">
    <source>
        <dbReference type="Pfam" id="PF08669"/>
    </source>
</evidence>
<dbReference type="Gene3D" id="3.30.70.1400">
    <property type="entry name" value="Aminomethyltransferase beta-barrel domains"/>
    <property type="match status" value="1"/>
</dbReference>
<organism evidence="9">
    <name type="scientific">marine metagenome</name>
    <dbReference type="NCBI Taxonomy" id="408172"/>
    <lineage>
        <taxon>unclassified sequences</taxon>
        <taxon>metagenomes</taxon>
        <taxon>ecological metagenomes</taxon>
    </lineage>
</organism>
<feature type="domain" description="Aminomethyltransferase C-terminal" evidence="8">
    <location>
        <begin position="282"/>
        <end position="359"/>
    </location>
</feature>
<dbReference type="PIRSF" id="PIRSF006487">
    <property type="entry name" value="GcvT"/>
    <property type="match status" value="1"/>
</dbReference>
<evidence type="ECO:0000259" key="7">
    <source>
        <dbReference type="Pfam" id="PF01571"/>
    </source>
</evidence>
<dbReference type="GO" id="GO:0006546">
    <property type="term" value="P:glycine catabolic process"/>
    <property type="evidence" value="ECO:0007669"/>
    <property type="project" value="InterPro"/>
</dbReference>
<dbReference type="InterPro" id="IPR006223">
    <property type="entry name" value="GcvT"/>
</dbReference>
<dbReference type="EMBL" id="UINC01001072">
    <property type="protein sequence ID" value="SUZ69830.1"/>
    <property type="molecule type" value="Genomic_DNA"/>
</dbReference>
<feature type="domain" description="GCVT N-terminal" evidence="7">
    <location>
        <begin position="11"/>
        <end position="263"/>
    </location>
</feature>
<dbReference type="GO" id="GO:0008483">
    <property type="term" value="F:transaminase activity"/>
    <property type="evidence" value="ECO:0007669"/>
    <property type="project" value="UniProtKB-KW"/>
</dbReference>
<comment type="catalytic activity">
    <reaction evidence="6">
        <text>N(6)-[(R)-S(8)-aminomethyldihydrolipoyl]-L-lysyl-[protein] + (6S)-5,6,7,8-tetrahydrofolate = N(6)-[(R)-dihydrolipoyl]-L-lysyl-[protein] + (6R)-5,10-methylene-5,6,7,8-tetrahydrofolate + NH4(+)</text>
        <dbReference type="Rhea" id="RHEA:16945"/>
        <dbReference type="Rhea" id="RHEA-COMP:10475"/>
        <dbReference type="Rhea" id="RHEA-COMP:10492"/>
        <dbReference type="ChEBI" id="CHEBI:15636"/>
        <dbReference type="ChEBI" id="CHEBI:28938"/>
        <dbReference type="ChEBI" id="CHEBI:57453"/>
        <dbReference type="ChEBI" id="CHEBI:83100"/>
        <dbReference type="ChEBI" id="CHEBI:83143"/>
        <dbReference type="EC" id="2.1.2.10"/>
    </reaction>
</comment>
<dbReference type="GO" id="GO:0004047">
    <property type="term" value="F:aminomethyltransferase activity"/>
    <property type="evidence" value="ECO:0007669"/>
    <property type="project" value="UniProtKB-EC"/>
</dbReference>
<dbReference type="InterPro" id="IPR029043">
    <property type="entry name" value="GcvT/YgfZ_C"/>
</dbReference>
<dbReference type="HAMAP" id="MF_00259">
    <property type="entry name" value="GcvT"/>
    <property type="match status" value="1"/>
</dbReference>
<dbReference type="Gene3D" id="3.30.1360.120">
    <property type="entry name" value="Probable tRNA modification gtpase trme, domain 1"/>
    <property type="match status" value="1"/>
</dbReference>
<dbReference type="InterPro" id="IPR027266">
    <property type="entry name" value="TrmE/GcvT-like"/>
</dbReference>
<dbReference type="Pfam" id="PF08669">
    <property type="entry name" value="GCV_T_C"/>
    <property type="match status" value="1"/>
</dbReference>
<keyword evidence="4" id="KW-0808">Transferase</keyword>
<evidence type="ECO:0000256" key="6">
    <source>
        <dbReference type="ARBA" id="ARBA00047665"/>
    </source>
</evidence>
<evidence type="ECO:0000256" key="2">
    <source>
        <dbReference type="ARBA" id="ARBA00012616"/>
    </source>
</evidence>
<evidence type="ECO:0000256" key="1">
    <source>
        <dbReference type="ARBA" id="ARBA00008609"/>
    </source>
</evidence>
<dbReference type="PANTHER" id="PTHR43757">
    <property type="entry name" value="AMINOMETHYLTRANSFERASE"/>
    <property type="match status" value="1"/>
</dbReference>
<gene>
    <name evidence="9" type="ORF">METZ01_LOCUS22684</name>
</gene>
<evidence type="ECO:0000256" key="4">
    <source>
        <dbReference type="ARBA" id="ARBA00022679"/>
    </source>
</evidence>
<accession>A0A381PSD4</accession>
<dbReference type="NCBIfam" id="NF001567">
    <property type="entry name" value="PRK00389.1"/>
    <property type="match status" value="1"/>
</dbReference>
<reference evidence="9" key="1">
    <citation type="submission" date="2018-05" db="EMBL/GenBank/DDBJ databases">
        <authorList>
            <person name="Lanie J.A."/>
            <person name="Ng W.-L."/>
            <person name="Kazmierczak K.M."/>
            <person name="Andrzejewski T.M."/>
            <person name="Davidsen T.M."/>
            <person name="Wayne K.J."/>
            <person name="Tettelin H."/>
            <person name="Glass J.I."/>
            <person name="Rusch D."/>
            <person name="Podicherti R."/>
            <person name="Tsui H.-C.T."/>
            <person name="Winkler M.E."/>
        </authorList>
    </citation>
    <scope>NUCLEOTIDE SEQUENCE</scope>
</reference>